<keyword evidence="10" id="KW-0106">Calcium</keyword>
<dbReference type="CDD" id="cd00051">
    <property type="entry name" value="EFh"/>
    <property type="match status" value="1"/>
</dbReference>
<dbReference type="Pfam" id="PF13499">
    <property type="entry name" value="EF-hand_7"/>
    <property type="match status" value="1"/>
</dbReference>
<dbReference type="FunFam" id="3.40.50.10330:FF:000003">
    <property type="entry name" value="Diacylglycerol kinase"/>
    <property type="match status" value="1"/>
</dbReference>
<feature type="compositionally biased region" description="Low complexity" evidence="13">
    <location>
        <begin position="772"/>
        <end position="782"/>
    </location>
</feature>
<keyword evidence="7" id="KW-0863">Zinc-finger</keyword>
<dbReference type="InterPro" id="IPR000756">
    <property type="entry name" value="Diacylglycerol_kin_accessory"/>
</dbReference>
<evidence type="ECO:0000256" key="9">
    <source>
        <dbReference type="ARBA" id="ARBA00022833"/>
    </source>
</evidence>
<dbReference type="InterPro" id="IPR038199">
    <property type="entry name" value="DGK_typeI_N_sf"/>
</dbReference>
<evidence type="ECO:0000259" key="16">
    <source>
        <dbReference type="PROSITE" id="PS50222"/>
    </source>
</evidence>
<dbReference type="InterPro" id="IPR002048">
    <property type="entry name" value="EF_hand_dom"/>
</dbReference>
<evidence type="ECO:0000313" key="18">
    <source>
        <dbReference type="Proteomes" id="UP000076407"/>
    </source>
</evidence>
<evidence type="ECO:0000259" key="14">
    <source>
        <dbReference type="PROSITE" id="PS50081"/>
    </source>
</evidence>
<dbReference type="InterPro" id="IPR001206">
    <property type="entry name" value="Diacylglycerol_kinase_cat_dom"/>
</dbReference>
<keyword evidence="8 12" id="KW-0418">Kinase</keyword>
<dbReference type="Pfam" id="PF00781">
    <property type="entry name" value="DAGK_cat"/>
    <property type="match status" value="1"/>
</dbReference>
<reference evidence="17" key="1">
    <citation type="submission" date="2022-10" db="UniProtKB">
        <authorList>
            <consortium name="EnsemblMetazoa"/>
        </authorList>
    </citation>
    <scope>IDENTIFICATION</scope>
    <source>
        <strain evidence="17">SANGQUA</strain>
    </source>
</reference>
<dbReference type="GO" id="GO:0004143">
    <property type="term" value="F:ATP-dependent diacylglycerol kinase activity"/>
    <property type="evidence" value="ECO:0007669"/>
    <property type="project" value="UniProtKB-EC"/>
</dbReference>
<feature type="domain" description="Phorbol-ester/DAG-type" evidence="14">
    <location>
        <begin position="370"/>
        <end position="420"/>
    </location>
</feature>
<dbReference type="CDD" id="cd20851">
    <property type="entry name" value="C1_DGK_typeI_like_rpt2"/>
    <property type="match status" value="1"/>
</dbReference>
<proteinExistence type="inferred from homology"/>
<evidence type="ECO:0000256" key="6">
    <source>
        <dbReference type="ARBA" id="ARBA00022741"/>
    </source>
</evidence>
<dbReference type="AlphaFoldDB" id="A0A904A5G2"/>
<dbReference type="SUPFAM" id="SSF111331">
    <property type="entry name" value="NAD kinase/diacylglycerol kinase-like"/>
    <property type="match status" value="1"/>
</dbReference>
<dbReference type="GO" id="GO:0005524">
    <property type="term" value="F:ATP binding"/>
    <property type="evidence" value="ECO:0007669"/>
    <property type="project" value="UniProtKB-KW"/>
</dbReference>
<dbReference type="SMART" id="SM00045">
    <property type="entry name" value="DAGKa"/>
    <property type="match status" value="1"/>
</dbReference>
<dbReference type="SUPFAM" id="SSF47473">
    <property type="entry name" value="EF-hand"/>
    <property type="match status" value="2"/>
</dbReference>
<keyword evidence="6 12" id="KW-0547">Nucleotide-binding</keyword>
<dbReference type="PROSITE" id="PS50081">
    <property type="entry name" value="ZF_DAG_PE_2"/>
    <property type="match status" value="2"/>
</dbReference>
<dbReference type="PROSITE" id="PS50146">
    <property type="entry name" value="DAGK"/>
    <property type="match status" value="1"/>
</dbReference>
<organism evidence="17 18">
    <name type="scientific">Anopheles quadriannulatus</name>
    <name type="common">Mosquito</name>
    <dbReference type="NCBI Taxonomy" id="34691"/>
    <lineage>
        <taxon>Eukaryota</taxon>
        <taxon>Metazoa</taxon>
        <taxon>Ecdysozoa</taxon>
        <taxon>Arthropoda</taxon>
        <taxon>Hexapoda</taxon>
        <taxon>Insecta</taxon>
        <taxon>Pterygota</taxon>
        <taxon>Neoptera</taxon>
        <taxon>Endopterygota</taxon>
        <taxon>Diptera</taxon>
        <taxon>Nematocera</taxon>
        <taxon>Culicoidea</taxon>
        <taxon>Culicidae</taxon>
        <taxon>Anophelinae</taxon>
        <taxon>Anopheles</taxon>
    </lineage>
</organism>
<accession>A0A904A5G2</accession>
<keyword evidence="5" id="KW-0677">Repeat</keyword>
<dbReference type="InterPro" id="IPR011992">
    <property type="entry name" value="EF-hand-dom_pair"/>
</dbReference>
<dbReference type="InterPro" id="IPR047471">
    <property type="entry name" value="C1_DGKbeta-like_rpt1"/>
</dbReference>
<comment type="catalytic activity">
    <reaction evidence="1 12">
        <text>a 1,2-diacyl-sn-glycerol + ATP = a 1,2-diacyl-sn-glycero-3-phosphate + ADP + H(+)</text>
        <dbReference type="Rhea" id="RHEA:10272"/>
        <dbReference type="ChEBI" id="CHEBI:15378"/>
        <dbReference type="ChEBI" id="CHEBI:17815"/>
        <dbReference type="ChEBI" id="CHEBI:30616"/>
        <dbReference type="ChEBI" id="CHEBI:58608"/>
        <dbReference type="ChEBI" id="CHEBI:456216"/>
        <dbReference type="EC" id="2.7.1.107"/>
    </reaction>
</comment>
<feature type="domain" description="EF-hand" evidence="16">
    <location>
        <begin position="320"/>
        <end position="355"/>
    </location>
</feature>
<evidence type="ECO:0000256" key="1">
    <source>
        <dbReference type="ARBA" id="ARBA00001383"/>
    </source>
</evidence>
<dbReference type="FunFam" id="1.10.238.110:FF:000008">
    <property type="entry name" value="Diacylglycerol kinase"/>
    <property type="match status" value="1"/>
</dbReference>
<dbReference type="PANTHER" id="PTHR11255:SF48">
    <property type="entry name" value="DIACYLGLYCEROL KINASE 1"/>
    <property type="match status" value="1"/>
</dbReference>
<dbReference type="InterPro" id="IPR016064">
    <property type="entry name" value="NAD/diacylglycerol_kinase_sf"/>
</dbReference>
<dbReference type="GO" id="GO:0005509">
    <property type="term" value="F:calcium ion binding"/>
    <property type="evidence" value="ECO:0007669"/>
    <property type="project" value="InterPro"/>
</dbReference>
<dbReference type="InterPro" id="IPR002219">
    <property type="entry name" value="PKC_DAG/PE"/>
</dbReference>
<dbReference type="EC" id="2.7.1.107" evidence="12"/>
<feature type="compositionally biased region" description="Low complexity" evidence="13">
    <location>
        <begin position="209"/>
        <end position="234"/>
    </location>
</feature>
<keyword evidence="3 12" id="KW-0808">Transferase</keyword>
<evidence type="ECO:0000256" key="8">
    <source>
        <dbReference type="ARBA" id="ARBA00022777"/>
    </source>
</evidence>
<dbReference type="InterPro" id="IPR018247">
    <property type="entry name" value="EF_Hand_1_Ca_BS"/>
</dbReference>
<protein>
    <recommendedName>
        <fullName evidence="12">Diacylglycerol kinase</fullName>
        <shortName evidence="12">DAG kinase</shortName>
        <ecNumber evidence="12">2.7.1.107</ecNumber>
    </recommendedName>
</protein>
<dbReference type="SMART" id="SM00054">
    <property type="entry name" value="EFh"/>
    <property type="match status" value="2"/>
</dbReference>
<evidence type="ECO:0000256" key="11">
    <source>
        <dbReference type="ARBA" id="ARBA00022840"/>
    </source>
</evidence>
<dbReference type="Gene3D" id="3.40.50.10330">
    <property type="entry name" value="Probable inorganic polyphosphate/atp-NAD kinase, domain 1"/>
    <property type="match status" value="1"/>
</dbReference>
<dbReference type="InterPro" id="IPR029477">
    <property type="entry name" value="DAG_kinase_typeI_N"/>
</dbReference>
<dbReference type="PROSITE" id="PS00018">
    <property type="entry name" value="EF_HAND_1"/>
    <property type="match status" value="1"/>
</dbReference>
<name>A0A904A5G2_ANOQN</name>
<evidence type="ECO:0000259" key="15">
    <source>
        <dbReference type="PROSITE" id="PS50146"/>
    </source>
</evidence>
<dbReference type="Pfam" id="PF14513">
    <property type="entry name" value="DAG_kinase_N"/>
    <property type="match status" value="1"/>
</dbReference>
<comment type="similarity">
    <text evidence="2 12">Belongs to the eukaryotic diacylglycerol kinase family.</text>
</comment>
<dbReference type="SMART" id="SM00109">
    <property type="entry name" value="C1"/>
    <property type="match status" value="2"/>
</dbReference>
<dbReference type="FunFam" id="1.10.238.10:FF:000017">
    <property type="entry name" value="Diacylglycerol kinase"/>
    <property type="match status" value="1"/>
</dbReference>
<evidence type="ECO:0000256" key="7">
    <source>
        <dbReference type="ARBA" id="ARBA00022771"/>
    </source>
</evidence>
<dbReference type="SUPFAM" id="SSF57889">
    <property type="entry name" value="Cysteine-rich domain"/>
    <property type="match status" value="2"/>
</dbReference>
<keyword evidence="9" id="KW-0862">Zinc</keyword>
<dbReference type="Gene3D" id="3.30.60.20">
    <property type="match status" value="2"/>
</dbReference>
<keyword evidence="18" id="KW-1185">Reference proteome</keyword>
<dbReference type="InterPro" id="IPR046349">
    <property type="entry name" value="C1-like_sf"/>
</dbReference>
<dbReference type="FunFam" id="1.10.238.110:FF:000007">
    <property type="entry name" value="Diacylglycerol kinase"/>
    <property type="match status" value="1"/>
</dbReference>
<dbReference type="GO" id="GO:0005886">
    <property type="term" value="C:plasma membrane"/>
    <property type="evidence" value="ECO:0007669"/>
    <property type="project" value="TreeGrafter"/>
</dbReference>
<dbReference type="SMART" id="SM00046">
    <property type="entry name" value="DAGKc"/>
    <property type="match status" value="1"/>
</dbReference>
<dbReference type="Gene3D" id="1.10.238.10">
    <property type="entry name" value="EF-hand"/>
    <property type="match status" value="1"/>
</dbReference>
<dbReference type="GO" id="GO:0008270">
    <property type="term" value="F:zinc ion binding"/>
    <property type="evidence" value="ECO:0007669"/>
    <property type="project" value="UniProtKB-KW"/>
</dbReference>
<evidence type="ECO:0000313" key="17">
    <source>
        <dbReference type="EnsemblMetazoa" id="AQUA017524-PA"/>
    </source>
</evidence>
<dbReference type="FunFam" id="3.30.60.20:FF:000016">
    <property type="entry name" value="Diacylglycerol kinase"/>
    <property type="match status" value="1"/>
</dbReference>
<dbReference type="PANTHER" id="PTHR11255">
    <property type="entry name" value="DIACYLGLYCEROL KINASE"/>
    <property type="match status" value="1"/>
</dbReference>
<dbReference type="Pfam" id="PF00609">
    <property type="entry name" value="DAGK_acc"/>
    <property type="match status" value="1"/>
</dbReference>
<dbReference type="InterPro" id="IPR017438">
    <property type="entry name" value="ATP-NAD_kinase_N"/>
</dbReference>
<feature type="domain" description="DAGKc" evidence="15">
    <location>
        <begin position="534"/>
        <end position="668"/>
    </location>
</feature>
<evidence type="ECO:0000256" key="10">
    <source>
        <dbReference type="ARBA" id="ARBA00022837"/>
    </source>
</evidence>
<evidence type="ECO:0000256" key="13">
    <source>
        <dbReference type="SAM" id="MobiDB-lite"/>
    </source>
</evidence>
<dbReference type="FunFam" id="3.30.60.20:FF:000013">
    <property type="entry name" value="Diacylglycerol kinase"/>
    <property type="match status" value="1"/>
</dbReference>
<feature type="region of interest" description="Disordered" evidence="13">
    <location>
        <begin position="757"/>
        <end position="782"/>
    </location>
</feature>
<feature type="domain" description="Phorbol-ester/DAG-type" evidence="14">
    <location>
        <begin position="437"/>
        <end position="486"/>
    </location>
</feature>
<evidence type="ECO:0000256" key="5">
    <source>
        <dbReference type="ARBA" id="ARBA00022737"/>
    </source>
</evidence>
<dbReference type="GO" id="GO:0007200">
    <property type="term" value="P:phospholipase C-activating G protein-coupled receptor signaling pathway"/>
    <property type="evidence" value="ECO:0007669"/>
    <property type="project" value="InterPro"/>
</dbReference>
<dbReference type="EnsemblMetazoa" id="AQUA017524-RA">
    <property type="protein sequence ID" value="AQUA017524-PA"/>
    <property type="gene ID" value="AQUA017524"/>
</dbReference>
<keyword evidence="11 12" id="KW-0067">ATP-binding</keyword>
<evidence type="ECO:0000256" key="4">
    <source>
        <dbReference type="ARBA" id="ARBA00022723"/>
    </source>
</evidence>
<feature type="region of interest" description="Disordered" evidence="13">
    <location>
        <begin position="190"/>
        <end position="234"/>
    </location>
</feature>
<evidence type="ECO:0000256" key="12">
    <source>
        <dbReference type="RuleBase" id="RU361128"/>
    </source>
</evidence>
<dbReference type="InterPro" id="IPR037607">
    <property type="entry name" value="DGK"/>
</dbReference>
<dbReference type="PROSITE" id="PS50222">
    <property type="entry name" value="EF_HAND_2"/>
    <property type="match status" value="2"/>
</dbReference>
<dbReference type="Gene3D" id="1.10.238.110">
    <property type="entry name" value="Diacylglycerol kinase alpha"/>
    <property type="match status" value="2"/>
</dbReference>
<feature type="region of interest" description="Disordered" evidence="13">
    <location>
        <begin position="716"/>
        <end position="738"/>
    </location>
</feature>
<feature type="region of interest" description="Disordered" evidence="13">
    <location>
        <begin position="794"/>
        <end position="813"/>
    </location>
</feature>
<evidence type="ECO:0000256" key="2">
    <source>
        <dbReference type="ARBA" id="ARBA00009280"/>
    </source>
</evidence>
<dbReference type="Proteomes" id="UP000076407">
    <property type="component" value="Unassembled WGS sequence"/>
</dbReference>
<dbReference type="PROSITE" id="PS00479">
    <property type="entry name" value="ZF_DAG_PE_1"/>
    <property type="match status" value="2"/>
</dbReference>
<keyword evidence="4" id="KW-0479">Metal-binding</keyword>
<dbReference type="Pfam" id="PF00130">
    <property type="entry name" value="C1_1"/>
    <property type="match status" value="2"/>
</dbReference>
<dbReference type="CDD" id="cd20845">
    <property type="entry name" value="C1_DGKbeta_rpt1"/>
    <property type="match status" value="1"/>
</dbReference>
<feature type="domain" description="EF-hand" evidence="16">
    <location>
        <begin position="275"/>
        <end position="310"/>
    </location>
</feature>
<feature type="region of interest" description="Disordered" evidence="13">
    <location>
        <begin position="818"/>
        <end position="880"/>
    </location>
</feature>
<sequence>MASNIHKWEKLSPSEFQQLQDLASYSTKKLQNVLQEFCSPATPSASRFHPDGDIDYDGFRKFLDSFLDCETPDDLSQHLFISFLQPALYQAQQQQHSHGKALSQMAAISSNAACAPVTSHNRGSIPNLNSIVDIPTPQPSQESQRNSFVERIHGLTDKLQSLGHLGLDGGGDSSNKGKCGTVHPMLTVTPSPMGCTPPILQAPFRRSADSSPSHSHSHSHSQISRNSSRKSNNSVNCRIEDVRLIPRKQSFLDPLLLKVPLKDVVCYLSLLEAGRPEDKLEFMFRLYDTDGNGVLDTTETDAIVNQMMSVAEYLGWDVSELRPILQDMMTEIDYDGDGCVSLEEWQRGGLTTIPLLVLLGVDNTLKEDGYHVWRLKHFSKPAYCNMCLNMLVGLGKKGLCCVLCKYTVHERCVQRAPASCIATYVKSKKSKATATFQHHWVEGNCYGRCSKCRKRIKAYNGITGLTCRWCRMMLHNKCATLVKAECTLGEFANLVLPPTAICPAVLDRQKSINFTTNKGKSVPSTIHFQITSDPSWCPLLVFINPKSGGRQGDRILRKFQYLLNPRQVYDLSKGGPLEGLTMFKDVPNFKVICCGGDGTVGWVLEAMDSIVLQTQPSIGVIPLGTGNDLARCLRWGGGYEGESIPKILDKINRASVVMLDRWSIEVKNNPLAAEETPTATTMPGHKVTLSENVQKVIELSHRIIAEKSVIQAYDEEENSTNRATDVPLPPTANGTTQRAAVSDNNGFAIGPDAAGTARVAATTATPPPTPTTPFAGGADGPTVMEGFIAEHANRGAVDPPLTNGGAPTLVSSIAGVDEDDDDDVAANTGTNGSAPPVDNGPCANDDDAAQRAEDDTVNSSYQQQQQHHHSNGNATDKPRPEKKIIDLPKLIKPQVGSEFTVPYNIVNNYFSVGVDAAICVKFHLEREKNPHKFNSRMKNKLWYFEYATSETFAASCKNLHEYLEIVCDGVSLELANGPQLQGIALLNIPYTHGGSNLWGEHLSQKRMRKGPFRKKLKNSDKELSANSFNSVDLSIAIQDIGDSKIEVIGLENCLHMGQVRTGLRASGRRLAQCSEVIMTTKKTFPMQIDGEPWMQGPCTIKLTHKNQVPMLMAPRSEKGSGFFSFLKR</sequence>
<evidence type="ECO:0000256" key="3">
    <source>
        <dbReference type="ARBA" id="ARBA00022679"/>
    </source>
</evidence>